<comment type="caution">
    <text evidence="1">The sequence shown here is derived from an EMBL/GenBank/DDBJ whole genome shotgun (WGS) entry which is preliminary data.</text>
</comment>
<dbReference type="AlphaFoldDB" id="A0A5B0DN35"/>
<organism evidence="1 2">
    <name type="scientific">Aureimonas fodinaquatilis</name>
    <dbReference type="NCBI Taxonomy" id="2565783"/>
    <lineage>
        <taxon>Bacteria</taxon>
        <taxon>Pseudomonadati</taxon>
        <taxon>Pseudomonadota</taxon>
        <taxon>Alphaproteobacteria</taxon>
        <taxon>Hyphomicrobiales</taxon>
        <taxon>Aurantimonadaceae</taxon>
        <taxon>Aureimonas</taxon>
    </lineage>
</organism>
<sequence length="231" mass="25773">MEVKADRGEQHLILHEEMTKPQVSNTGVYDSNLLCGTCDGILGRYEGYAFRLLRRLRTIRADLGSIVDIGAIDGDIMLRFAAGIAWKYTATQSQFGRINIGPYASVLQDVALGNGPIPSTLDIALIRLVELDGDVYFYRAPVPARHGGINSVRFSVGSFVIYLKIDKRPNDNVLPPECWLKGRSDGKFLIADAGFFTEGKLHRELANMGPVRQFFGTMVARKRERSFRMES</sequence>
<dbReference type="EMBL" id="VTWH01000006">
    <property type="protein sequence ID" value="KAA0968194.1"/>
    <property type="molecule type" value="Genomic_DNA"/>
</dbReference>
<accession>A0A5B0DN35</accession>
<name>A0A5B0DN35_9HYPH</name>
<reference evidence="1 2" key="1">
    <citation type="submission" date="2019-08" db="EMBL/GenBank/DDBJ databases">
        <title>Aureimonas fodiniaquatilis sp. nov., isolated from a coal mine wastewater.</title>
        <authorList>
            <person name="Kim W."/>
        </authorList>
    </citation>
    <scope>NUCLEOTIDE SEQUENCE [LARGE SCALE GENOMIC DNA]</scope>
    <source>
        <strain evidence="1 2">CAU 1482</strain>
    </source>
</reference>
<evidence type="ECO:0000313" key="2">
    <source>
        <dbReference type="Proteomes" id="UP000324738"/>
    </source>
</evidence>
<protein>
    <submittedName>
        <fullName evidence="1">Uncharacterized protein</fullName>
    </submittedName>
</protein>
<dbReference type="RefSeq" id="WP_149301711.1">
    <property type="nucleotide sequence ID" value="NZ_VTWH01000006.1"/>
</dbReference>
<gene>
    <name evidence="1" type="ORF">FPY71_17880</name>
</gene>
<proteinExistence type="predicted"/>
<dbReference type="Proteomes" id="UP000324738">
    <property type="component" value="Unassembled WGS sequence"/>
</dbReference>
<evidence type="ECO:0000313" key="1">
    <source>
        <dbReference type="EMBL" id="KAA0968194.1"/>
    </source>
</evidence>
<keyword evidence="2" id="KW-1185">Reference proteome</keyword>
<dbReference type="OrthoDB" id="8481741at2"/>